<dbReference type="Pfam" id="PF00889">
    <property type="entry name" value="EF_TS"/>
    <property type="match status" value="1"/>
</dbReference>
<dbReference type="Proteomes" id="UP000639772">
    <property type="component" value="Chromosome 11"/>
</dbReference>
<dbReference type="EMBL" id="JADCNM010000011">
    <property type="protein sequence ID" value="KAG0463115.1"/>
    <property type="molecule type" value="Genomic_DNA"/>
</dbReference>
<dbReference type="Gene3D" id="1.10.286.20">
    <property type="match status" value="1"/>
</dbReference>
<dbReference type="SUPFAM" id="SSF54713">
    <property type="entry name" value="Elongation factor Ts (EF-Ts), dimerisation domain"/>
    <property type="match status" value="2"/>
</dbReference>
<feature type="domain" description="Translation elongation factor EFTs/EF1B dimerisation" evidence="8">
    <location>
        <begin position="133"/>
        <end position="372"/>
    </location>
</feature>
<evidence type="ECO:0000256" key="3">
    <source>
        <dbReference type="ARBA" id="ARBA00022917"/>
    </source>
</evidence>
<dbReference type="FunFam" id="3.30.479.20:FF:000012">
    <property type="entry name" value="Elongation factor Ts, mitochondrial"/>
    <property type="match status" value="1"/>
</dbReference>
<dbReference type="Gene3D" id="1.10.8.10">
    <property type="entry name" value="DNA helicase RuvA subunit, C-terminal domain"/>
    <property type="match status" value="1"/>
</dbReference>
<name>A0A835PZ48_VANPL</name>
<evidence type="ECO:0000256" key="7">
    <source>
        <dbReference type="RuleBase" id="RU000642"/>
    </source>
</evidence>
<dbReference type="InterPro" id="IPR009060">
    <property type="entry name" value="UBA-like_sf"/>
</dbReference>
<comment type="subcellular location">
    <subcellularLocation>
        <location evidence="6">Mitochondrion</location>
    </subcellularLocation>
</comment>
<evidence type="ECO:0000256" key="2">
    <source>
        <dbReference type="ARBA" id="ARBA00022768"/>
    </source>
</evidence>
<dbReference type="NCBIfam" id="TIGR00116">
    <property type="entry name" value="tsf"/>
    <property type="match status" value="1"/>
</dbReference>
<proteinExistence type="inferred from homology"/>
<keyword evidence="4" id="KW-0809">Transit peptide</keyword>
<evidence type="ECO:0000256" key="4">
    <source>
        <dbReference type="ARBA" id="ARBA00022946"/>
    </source>
</evidence>
<sequence>MACRWSTKRFFKLLISHASQLGNHPHGYTTCAWGVNVPFQAKGLQSSIPFALPIIRGYNVAVSSSDQMDLIKQLRERTSAPIKDVKSALVGCNWDIDAAQKDLRKRGVVLASKKSSRTAADGLLAVAEADNRAVVIELNCETDFVARNDVFQYLASTLARTALSPASPVQEIKEFFQFGSEYLENMKIDLNHPKLSGESTVQSAITEVAAMVGENVKLRRGIAFSTFSHGVVCSYLHSCPQPGLGRIAGMLTIEADEGNVSLEALRKLGSSLAMHIVAAKPLFLSREQVSIEAIEAERDILKSCAEASGKSQIAMEKMVEGRLRKYFEEVVLLEQKFVMNDTINVKSLLDELSKEVDSPVKIGKFVRMEVGEGISRNEHCDAQDAAARSA</sequence>
<dbReference type="GO" id="GO:0003746">
    <property type="term" value="F:translation elongation factor activity"/>
    <property type="evidence" value="ECO:0007669"/>
    <property type="project" value="UniProtKB-UniRule"/>
</dbReference>
<evidence type="ECO:0000256" key="6">
    <source>
        <dbReference type="HAMAP-Rule" id="MF_03135"/>
    </source>
</evidence>
<dbReference type="HAMAP" id="MF_00050">
    <property type="entry name" value="EF_Ts"/>
    <property type="match status" value="1"/>
</dbReference>
<comment type="caution">
    <text evidence="9">The sequence shown here is derived from an EMBL/GenBank/DDBJ whole genome shotgun (WGS) entry which is preliminary data.</text>
</comment>
<dbReference type="Gene3D" id="3.30.479.20">
    <property type="entry name" value="Elongation factor Ts, dimerisation domain"/>
    <property type="match status" value="2"/>
</dbReference>
<keyword evidence="5 6" id="KW-0496">Mitochondrion</keyword>
<keyword evidence="3 6" id="KW-0648">Protein biosynthesis</keyword>
<dbReference type="SUPFAM" id="SSF46934">
    <property type="entry name" value="UBA-like"/>
    <property type="match status" value="1"/>
</dbReference>
<evidence type="ECO:0000313" key="9">
    <source>
        <dbReference type="EMBL" id="KAG0463115.1"/>
    </source>
</evidence>
<reference evidence="9 10" key="1">
    <citation type="journal article" date="2020" name="Nat. Food">
        <title>A phased Vanilla planifolia genome enables genetic improvement of flavour and production.</title>
        <authorList>
            <person name="Hasing T."/>
            <person name="Tang H."/>
            <person name="Brym M."/>
            <person name="Khazi F."/>
            <person name="Huang T."/>
            <person name="Chambers A.H."/>
        </authorList>
    </citation>
    <scope>NUCLEOTIDE SEQUENCE [LARGE SCALE GENOMIC DNA]</scope>
    <source>
        <tissue evidence="9">Leaf</tissue>
    </source>
</reference>
<dbReference type="PROSITE" id="PS01127">
    <property type="entry name" value="EF_TS_2"/>
    <property type="match status" value="1"/>
</dbReference>
<dbReference type="AlphaFoldDB" id="A0A835PZ48"/>
<dbReference type="InterPro" id="IPR018101">
    <property type="entry name" value="Transl_elong_Ts_CS"/>
</dbReference>
<evidence type="ECO:0000256" key="5">
    <source>
        <dbReference type="ARBA" id="ARBA00023128"/>
    </source>
</evidence>
<dbReference type="FunFam" id="1.10.286.20:FF:000001">
    <property type="entry name" value="Elongation factor Ts"/>
    <property type="match status" value="1"/>
</dbReference>
<keyword evidence="2 6" id="KW-0251">Elongation factor</keyword>
<dbReference type="PANTHER" id="PTHR11741">
    <property type="entry name" value="ELONGATION FACTOR TS"/>
    <property type="match status" value="1"/>
</dbReference>
<dbReference type="InterPro" id="IPR036402">
    <property type="entry name" value="EF-Ts_dimer_sf"/>
</dbReference>
<evidence type="ECO:0000256" key="1">
    <source>
        <dbReference type="ARBA" id="ARBA00005532"/>
    </source>
</evidence>
<dbReference type="InterPro" id="IPR001816">
    <property type="entry name" value="Transl_elong_EFTs/EF1B"/>
</dbReference>
<comment type="similarity">
    <text evidence="1 6 7">Belongs to the EF-Ts family.</text>
</comment>
<evidence type="ECO:0000313" key="10">
    <source>
        <dbReference type="Proteomes" id="UP000639772"/>
    </source>
</evidence>
<accession>A0A835PZ48</accession>
<dbReference type="InterPro" id="IPR014039">
    <property type="entry name" value="Transl_elong_EFTs/EF1B_dimer"/>
</dbReference>
<evidence type="ECO:0000259" key="8">
    <source>
        <dbReference type="Pfam" id="PF00889"/>
    </source>
</evidence>
<dbReference type="CDD" id="cd14275">
    <property type="entry name" value="UBA_EF-Ts"/>
    <property type="match status" value="1"/>
</dbReference>
<dbReference type="FunFam" id="1.10.8.10:FF:000001">
    <property type="entry name" value="Elongation factor Ts"/>
    <property type="match status" value="1"/>
</dbReference>
<dbReference type="GO" id="GO:0005739">
    <property type="term" value="C:mitochondrion"/>
    <property type="evidence" value="ECO:0007669"/>
    <property type="project" value="UniProtKB-SubCell"/>
</dbReference>
<comment type="function">
    <text evidence="6 7">Associates with the EF-Tu.GDP complex and induces the exchange of GDP to GTP. It remains bound to the aminoacyl-tRNA.EF-Tu.GTP complex up to the GTP hydrolysis stage on the ribosome.</text>
</comment>
<gene>
    <name evidence="6" type="primary">EFTS</name>
    <name evidence="9" type="ORF">HPP92_021591</name>
</gene>
<organism evidence="9 10">
    <name type="scientific">Vanilla planifolia</name>
    <name type="common">Vanilla</name>
    <dbReference type="NCBI Taxonomy" id="51239"/>
    <lineage>
        <taxon>Eukaryota</taxon>
        <taxon>Viridiplantae</taxon>
        <taxon>Streptophyta</taxon>
        <taxon>Embryophyta</taxon>
        <taxon>Tracheophyta</taxon>
        <taxon>Spermatophyta</taxon>
        <taxon>Magnoliopsida</taxon>
        <taxon>Liliopsida</taxon>
        <taxon>Asparagales</taxon>
        <taxon>Orchidaceae</taxon>
        <taxon>Vanilloideae</taxon>
        <taxon>Vanilleae</taxon>
        <taxon>Vanilla</taxon>
    </lineage>
</organism>
<protein>
    <recommendedName>
        <fullName evidence="6">Elongation factor Ts, mitochondrial</fullName>
        <shortName evidence="6">EF-Ts</shortName>
        <shortName evidence="6">EF-TsMt</shortName>
    </recommendedName>
</protein>
<dbReference type="GO" id="GO:0070125">
    <property type="term" value="P:mitochondrial translational elongation"/>
    <property type="evidence" value="ECO:0007669"/>
    <property type="project" value="TreeGrafter"/>
</dbReference>
<dbReference type="PANTHER" id="PTHR11741:SF0">
    <property type="entry name" value="ELONGATION FACTOR TS, MITOCHONDRIAL"/>
    <property type="match status" value="1"/>
</dbReference>
<dbReference type="OrthoDB" id="277235at2759"/>